<dbReference type="Pfam" id="PF13976">
    <property type="entry name" value="gag_pre-integrs"/>
    <property type="match status" value="1"/>
</dbReference>
<feature type="domain" description="GAG-pre-integrase" evidence="2">
    <location>
        <begin position="54"/>
        <end position="103"/>
    </location>
</feature>
<evidence type="ECO:0000259" key="2">
    <source>
        <dbReference type="Pfam" id="PF13976"/>
    </source>
</evidence>
<evidence type="ECO:0000256" key="1">
    <source>
        <dbReference type="SAM" id="MobiDB-lite"/>
    </source>
</evidence>
<reference evidence="3" key="1">
    <citation type="journal article" date="2019" name="Sci. Rep.">
        <title>Draft genome of Tanacetum cinerariifolium, the natural source of mosquito coil.</title>
        <authorList>
            <person name="Yamashiro T."/>
            <person name="Shiraishi A."/>
            <person name="Satake H."/>
            <person name="Nakayama K."/>
        </authorList>
    </citation>
    <scope>NUCLEOTIDE SEQUENCE</scope>
</reference>
<dbReference type="EMBL" id="BKCJ010008237">
    <property type="protein sequence ID" value="GEU81224.1"/>
    <property type="molecule type" value="Genomic_DNA"/>
</dbReference>
<sequence length="1008" mass="114405">MAAKSNVPQLVDKKGGSYSAIAPRLEDGHFQPKTVEGAKKPEAQWSNDERRAFESVNWLWHKRLSHLNFKNITKLAKKNKVLGLPSLVYSKDKPCSSFKKGKHHTGLYEFRVFTLFETEAPRLQKEEDLRGDDLKHYEAEIEKLINASRAKKVEKSHDPFALVAHTSSSSRTTTPYYVTHPSLVVDYDDDYQGDAVQKNSEDPLTSAMIFLARHYTRNYPKPRVQDSKYFMEQMLLAKQDEAGVILTDEQNDFLFADASRMEGIEKLSANICLMAMIQLTNFNFDEGPSYDSAFLSEAQSILKRRMSEKEDKYHDMVLDVEASAKKNEDVVLKMGNSLQGMFMLGPKPMSFYDSKVKHGLGYTNPYTLKKANFQNPKLYYASSLDDSKVQINVRDTEDILDDASKSQIKMKKKSQDPIAIEKKQNFWTIDYIKLNALYEDFVPQKEFLAEQKYFSSSFIYSENSSNASSPYSSSVTKPSKSVNTKFGKDTISHNLFCVTPLNKPTFQKKTVAPKTEVKHVLSKTVTLQTSPNKQQAVNTNKHVIAPRMYKVEKTQNTNTNNVKSVLSSTGLRSISSVRRPSHRDSLFKNSVLSNTKNSLEKVEVSDKTYKKLDIASKNVNSNKKIVTNDDFKNAFIAKNILCVSCSKNVLIPCHDNCLENHKLNVHPKFRRALFTTSRTVKSKFKDPTPVVLKTMFSVKTVQSKSLDTTPVVSKTKIAAVTLLSAKHKVSSAFKLRDHEAPPIVTTSEEQTFPIPLNEADETNQEDSEDFDVIIMAQTQRSADVHQDDLCPPNKCYALMDANKKIDLDNLLYPNESKIMANILQIHPLRFSVTASSSVSWIYLGRIFHLPQVIDNNHERFVIAPKFSEMVLFFLNTRGFTLELQSPSNFKTILSWMITDEMKLTDHYRMYVMVFEVDVPTTQSQPIESTKGTHMTPSVPRSPNHDTNKGESSALRKSTVIRLRIPQRRSTRLTPPTLIPTTAEADDTILQDIIQLSLAEQKSHDELEA</sequence>
<gene>
    <name evidence="3" type="ORF">Tci_053202</name>
</gene>
<feature type="compositionally biased region" description="Polar residues" evidence="1">
    <location>
        <begin position="922"/>
        <end position="940"/>
    </location>
</feature>
<organism evidence="3">
    <name type="scientific">Tanacetum cinerariifolium</name>
    <name type="common">Dalmatian daisy</name>
    <name type="synonym">Chrysanthemum cinerariifolium</name>
    <dbReference type="NCBI Taxonomy" id="118510"/>
    <lineage>
        <taxon>Eukaryota</taxon>
        <taxon>Viridiplantae</taxon>
        <taxon>Streptophyta</taxon>
        <taxon>Embryophyta</taxon>
        <taxon>Tracheophyta</taxon>
        <taxon>Spermatophyta</taxon>
        <taxon>Magnoliopsida</taxon>
        <taxon>eudicotyledons</taxon>
        <taxon>Gunneridae</taxon>
        <taxon>Pentapetalae</taxon>
        <taxon>asterids</taxon>
        <taxon>campanulids</taxon>
        <taxon>Asterales</taxon>
        <taxon>Asteraceae</taxon>
        <taxon>Asteroideae</taxon>
        <taxon>Anthemideae</taxon>
        <taxon>Anthemidinae</taxon>
        <taxon>Tanacetum</taxon>
    </lineage>
</organism>
<feature type="region of interest" description="Disordered" evidence="1">
    <location>
        <begin position="922"/>
        <end position="954"/>
    </location>
</feature>
<accession>A0A6L2N9H9</accession>
<comment type="caution">
    <text evidence="3">The sequence shown here is derived from an EMBL/GenBank/DDBJ whole genome shotgun (WGS) entry which is preliminary data.</text>
</comment>
<name>A0A6L2N9H9_TANCI</name>
<dbReference type="InterPro" id="IPR025724">
    <property type="entry name" value="GAG-pre-integrase_dom"/>
</dbReference>
<proteinExistence type="predicted"/>
<protein>
    <submittedName>
        <fullName evidence="3">Ribonuclease H-like domain-containing protein</fullName>
    </submittedName>
</protein>
<evidence type="ECO:0000313" key="3">
    <source>
        <dbReference type="EMBL" id="GEU81224.1"/>
    </source>
</evidence>
<dbReference type="AlphaFoldDB" id="A0A6L2N9H9"/>